<dbReference type="SUPFAM" id="SSF52540">
    <property type="entry name" value="P-loop containing nucleoside triphosphate hydrolases"/>
    <property type="match status" value="1"/>
</dbReference>
<dbReference type="InterPro" id="IPR011704">
    <property type="entry name" value="ATPase_dyneun-rel_AAA"/>
</dbReference>
<comment type="caution">
    <text evidence="2">The sequence shown here is derived from an EMBL/GenBank/DDBJ whole genome shotgun (WGS) entry which is preliminary data.</text>
</comment>
<proteinExistence type="predicted"/>
<reference evidence="3" key="1">
    <citation type="journal article" date="2019" name="Int. J. Syst. Evol. Microbiol.">
        <title>The Global Catalogue of Microorganisms (GCM) 10K type strain sequencing project: providing services to taxonomists for standard genome sequencing and annotation.</title>
        <authorList>
            <consortium name="The Broad Institute Genomics Platform"/>
            <consortium name="The Broad Institute Genome Sequencing Center for Infectious Disease"/>
            <person name="Wu L."/>
            <person name="Ma J."/>
        </authorList>
    </citation>
    <scope>NUCLEOTIDE SEQUENCE [LARGE SCALE GENOMIC DNA]</scope>
    <source>
        <strain evidence="3">XZYJ18</strain>
    </source>
</reference>
<protein>
    <submittedName>
        <fullName evidence="2">AAA family ATPase</fullName>
    </submittedName>
</protein>
<dbReference type="InterPro" id="IPR027417">
    <property type="entry name" value="P-loop_NTPase"/>
</dbReference>
<dbReference type="Gene3D" id="3.40.50.300">
    <property type="entry name" value="P-loop containing nucleotide triphosphate hydrolases"/>
    <property type="match status" value="1"/>
</dbReference>
<dbReference type="PANTHER" id="PTHR37291:SF1">
    <property type="entry name" value="TYPE IV METHYL-DIRECTED RESTRICTION ENZYME ECOKMCRB SUBUNIT"/>
    <property type="match status" value="1"/>
</dbReference>
<dbReference type="SMART" id="SM00382">
    <property type="entry name" value="AAA"/>
    <property type="match status" value="1"/>
</dbReference>
<gene>
    <name evidence="2" type="ORF">ACFO4E_13380</name>
</gene>
<dbReference type="RefSeq" id="WP_378574399.1">
    <property type="nucleotide sequence ID" value="NZ_JBHSFQ010000011.1"/>
</dbReference>
<dbReference type="PANTHER" id="PTHR37291">
    <property type="entry name" value="5-METHYLCYTOSINE-SPECIFIC RESTRICTION ENZYME B"/>
    <property type="match status" value="1"/>
</dbReference>
<dbReference type="EMBL" id="JBHSFQ010000011">
    <property type="protein sequence ID" value="MFC4562853.1"/>
    <property type="molecule type" value="Genomic_DNA"/>
</dbReference>
<keyword evidence="3" id="KW-1185">Reference proteome</keyword>
<sequence length="705" mass="79111">MPTRKELSRQSLYTGATILARHPKGMHIKKLWYEVTRDLPSLTEEWAIHVNDKLGPERHFRWRSAELVKIGWLRKDGNGIWYLTGPGYWSLTAYPEMGEWFDRGTKRYAFLYRRSAQVEQATKVLALMPEAAWVKDDDLAEAVELPTDFIVQHLYGTRPEGWYRVLDGTGAPSRHAHLTNEERAQLEGLLEQEGILGPDGRGLPANRITSDDLTDYLADAVPTDDEEEDDSQRRAWLVRGSNVHGENLVRSFWLPSGMCSLDAARLPEMEPGAPRGAVGAAVAAGYDHLGPLERGRITREFHAFLSRMRVGDIVLTNDGTSVYIGVVDGPAAFTASSGGRANMQRRVRWHNPAAPLDYVDDLPPEAANRLANPDAALIDLTEFAGDLERLLGDEPEQPVTARSFELPDADARLADKVHFEVDWLQECVELLRDRPQLIFHGPPGTGKTYVAQALADHLTGGKPENVQLVQFHPAYSYEDFFEGFRPRRSDATGGVGFELTPGPLRKLADAARKRLDERFVLIIDEINRGNLAKIFGELYFLLEYRDRSVELLYRSESGISFTLPKNLVLLATMNTADRSIALMDAAMRRRFWFVALRPSASVDGSVLQRWLENGGFPDDAARLLTELNTRIGDPEFEIGHSYLMREALYEKDAKGLERVWQHQILPLLEEHHYGDGTDAAERYGLASLRAHLGLVAPSEADEAAQ</sequence>
<dbReference type="InterPro" id="IPR003593">
    <property type="entry name" value="AAA+_ATPase"/>
</dbReference>
<name>A0ABV9DXT4_9ACTN</name>
<evidence type="ECO:0000313" key="2">
    <source>
        <dbReference type="EMBL" id="MFC4562853.1"/>
    </source>
</evidence>
<dbReference type="CDD" id="cd00009">
    <property type="entry name" value="AAA"/>
    <property type="match status" value="1"/>
</dbReference>
<accession>A0ABV9DXT4</accession>
<dbReference type="Pfam" id="PF07728">
    <property type="entry name" value="AAA_5"/>
    <property type="match status" value="1"/>
</dbReference>
<organism evidence="2 3">
    <name type="scientific">Nocardiopsis mangrovi</name>
    <dbReference type="NCBI Taxonomy" id="1179818"/>
    <lineage>
        <taxon>Bacteria</taxon>
        <taxon>Bacillati</taxon>
        <taxon>Actinomycetota</taxon>
        <taxon>Actinomycetes</taxon>
        <taxon>Streptosporangiales</taxon>
        <taxon>Nocardiopsidaceae</taxon>
        <taxon>Nocardiopsis</taxon>
    </lineage>
</organism>
<dbReference type="Proteomes" id="UP001595923">
    <property type="component" value="Unassembled WGS sequence"/>
</dbReference>
<feature type="domain" description="AAA+ ATPase" evidence="1">
    <location>
        <begin position="433"/>
        <end position="597"/>
    </location>
</feature>
<dbReference type="InterPro" id="IPR052934">
    <property type="entry name" value="Methyl-DNA_Rec/Restrict_Enz"/>
</dbReference>
<evidence type="ECO:0000259" key="1">
    <source>
        <dbReference type="SMART" id="SM00382"/>
    </source>
</evidence>
<evidence type="ECO:0000313" key="3">
    <source>
        <dbReference type="Proteomes" id="UP001595923"/>
    </source>
</evidence>